<evidence type="ECO:0000313" key="3">
    <source>
        <dbReference type="EMBL" id="KAF2676497.1"/>
    </source>
</evidence>
<evidence type="ECO:0000313" key="4">
    <source>
        <dbReference type="Proteomes" id="UP000799291"/>
    </source>
</evidence>
<keyword evidence="3" id="KW-0418">Kinase</keyword>
<name>A0A6G1IE33_9PLEO</name>
<accession>A0A6G1IE33</accession>
<dbReference type="PANTHER" id="PTHR24359">
    <property type="entry name" value="SERINE/THREONINE-PROTEIN KINASE SBK1"/>
    <property type="match status" value="1"/>
</dbReference>
<feature type="region of interest" description="Disordered" evidence="1">
    <location>
        <begin position="147"/>
        <end position="174"/>
    </location>
</feature>
<proteinExistence type="predicted"/>
<dbReference type="Proteomes" id="UP000799291">
    <property type="component" value="Unassembled WGS sequence"/>
</dbReference>
<feature type="compositionally biased region" description="Polar residues" evidence="1">
    <location>
        <begin position="324"/>
        <end position="354"/>
    </location>
</feature>
<organism evidence="3 4">
    <name type="scientific">Lentithecium fluviatile CBS 122367</name>
    <dbReference type="NCBI Taxonomy" id="1168545"/>
    <lineage>
        <taxon>Eukaryota</taxon>
        <taxon>Fungi</taxon>
        <taxon>Dikarya</taxon>
        <taxon>Ascomycota</taxon>
        <taxon>Pezizomycotina</taxon>
        <taxon>Dothideomycetes</taxon>
        <taxon>Pleosporomycetidae</taxon>
        <taxon>Pleosporales</taxon>
        <taxon>Massarineae</taxon>
        <taxon>Lentitheciaceae</taxon>
        <taxon>Lentithecium</taxon>
    </lineage>
</organism>
<dbReference type="SUPFAM" id="SSF56112">
    <property type="entry name" value="Protein kinase-like (PK-like)"/>
    <property type="match status" value="1"/>
</dbReference>
<dbReference type="AlphaFoldDB" id="A0A6G1IE33"/>
<dbReference type="PROSITE" id="PS00108">
    <property type="entry name" value="PROTEIN_KINASE_ST"/>
    <property type="match status" value="1"/>
</dbReference>
<feature type="region of interest" description="Disordered" evidence="1">
    <location>
        <begin position="316"/>
        <end position="366"/>
    </location>
</feature>
<dbReference type="Gene3D" id="1.10.510.10">
    <property type="entry name" value="Transferase(Phosphotransferase) domain 1"/>
    <property type="match status" value="1"/>
</dbReference>
<dbReference type="GO" id="GO:0005524">
    <property type="term" value="F:ATP binding"/>
    <property type="evidence" value="ECO:0007669"/>
    <property type="project" value="InterPro"/>
</dbReference>
<dbReference type="EMBL" id="MU005634">
    <property type="protein sequence ID" value="KAF2676497.1"/>
    <property type="molecule type" value="Genomic_DNA"/>
</dbReference>
<dbReference type="GO" id="GO:0004674">
    <property type="term" value="F:protein serine/threonine kinase activity"/>
    <property type="evidence" value="ECO:0007669"/>
    <property type="project" value="TreeGrafter"/>
</dbReference>
<dbReference type="PANTHER" id="PTHR24359:SF1">
    <property type="entry name" value="INHIBITOR OF NUCLEAR FACTOR KAPPA-B KINASE EPSILON SUBUNIT HOMOLOG 1-RELATED"/>
    <property type="match status" value="1"/>
</dbReference>
<protein>
    <submittedName>
        <fullName evidence="3">Kinase-like protein</fullName>
    </submittedName>
</protein>
<dbReference type="InterPro" id="IPR000719">
    <property type="entry name" value="Prot_kinase_dom"/>
</dbReference>
<keyword evidence="4" id="KW-1185">Reference proteome</keyword>
<dbReference type="Pfam" id="PF00069">
    <property type="entry name" value="Pkinase"/>
    <property type="match status" value="1"/>
</dbReference>
<evidence type="ECO:0000256" key="1">
    <source>
        <dbReference type="SAM" id="MobiDB-lite"/>
    </source>
</evidence>
<sequence length="366" mass="41975">MINIATIVTTERQGTIHHMIYELAAYDLNVFLTTPRRSLRSKRKETVSPSRTNSEHMWPADLMLESRNLADALDYLHNRLYDTSSVSLAHNDIKPENVLVFYPDSTDAEIKYPVGKWKFADFGLSRIKDKKKRDTYLTADRAMPAPPKIDFTHRHDRRKSVSKTTPKRDPGRYTAPELDQYIVTKTDGREADIWSFGCMLSEIVAWAVNLDHGEVRSFRRELSRGSNDTRFYDVNTKEVKEAFLDYLETLKKHKGHRMCKDPKWVESSVDLVREIVVTDPGKRLRAEKIRDRLREIDHSMRYDLKLQIDTAASILEDAPEPGPANSSTTESPTEYSGQKNNQPRFDFSESSQGPKTPAITVSAHSA</sequence>
<reference evidence="3" key="1">
    <citation type="journal article" date="2020" name="Stud. Mycol.">
        <title>101 Dothideomycetes genomes: a test case for predicting lifestyles and emergence of pathogens.</title>
        <authorList>
            <person name="Haridas S."/>
            <person name="Albert R."/>
            <person name="Binder M."/>
            <person name="Bloem J."/>
            <person name="Labutti K."/>
            <person name="Salamov A."/>
            <person name="Andreopoulos B."/>
            <person name="Baker S."/>
            <person name="Barry K."/>
            <person name="Bills G."/>
            <person name="Bluhm B."/>
            <person name="Cannon C."/>
            <person name="Castanera R."/>
            <person name="Culley D."/>
            <person name="Daum C."/>
            <person name="Ezra D."/>
            <person name="Gonzalez J."/>
            <person name="Henrissat B."/>
            <person name="Kuo A."/>
            <person name="Liang C."/>
            <person name="Lipzen A."/>
            <person name="Lutzoni F."/>
            <person name="Magnuson J."/>
            <person name="Mondo S."/>
            <person name="Nolan M."/>
            <person name="Ohm R."/>
            <person name="Pangilinan J."/>
            <person name="Park H.-J."/>
            <person name="Ramirez L."/>
            <person name="Alfaro M."/>
            <person name="Sun H."/>
            <person name="Tritt A."/>
            <person name="Yoshinaga Y."/>
            <person name="Zwiers L.-H."/>
            <person name="Turgeon B."/>
            <person name="Goodwin S."/>
            <person name="Spatafora J."/>
            <person name="Crous P."/>
            <person name="Grigoriev I."/>
        </authorList>
    </citation>
    <scope>NUCLEOTIDE SEQUENCE</scope>
    <source>
        <strain evidence="3">CBS 122367</strain>
    </source>
</reference>
<evidence type="ECO:0000259" key="2">
    <source>
        <dbReference type="PROSITE" id="PS50011"/>
    </source>
</evidence>
<feature type="domain" description="Protein kinase" evidence="2">
    <location>
        <begin position="1"/>
        <end position="301"/>
    </location>
</feature>
<dbReference type="InterPro" id="IPR008271">
    <property type="entry name" value="Ser/Thr_kinase_AS"/>
</dbReference>
<gene>
    <name evidence="3" type="ORF">K458DRAFT_468503</name>
</gene>
<dbReference type="OrthoDB" id="5986190at2759"/>
<dbReference type="PROSITE" id="PS50011">
    <property type="entry name" value="PROTEIN_KINASE_DOM"/>
    <property type="match status" value="1"/>
</dbReference>
<dbReference type="InterPro" id="IPR011009">
    <property type="entry name" value="Kinase-like_dom_sf"/>
</dbReference>
<keyword evidence="3" id="KW-0808">Transferase</keyword>